<dbReference type="InterPro" id="IPR029016">
    <property type="entry name" value="GAF-like_dom_sf"/>
</dbReference>
<sequence length="492" mass="55294">MDQFEVFHRILTQSNPSSMVSMATQACRETANFCQAEVVAYYAVHAGGMDCLAACDAFDNEIVDLQRNINENLVQQVSLSGNLQTQTLNLNELDRSLSLSKRQHVVAVPILSTASVTGVFYIARSTDHMNFTENEIRVLKHLCKDIGRLIQNTRNMQETQFELDTTRSELEMNRIGIMGDHPSMVHMFEIIKKLARVPSTVLIHGESGTGKELVAGALYKLGSYDGPLISLNCGSVEPNLLKSELFGHTKGSFTGAVKDRPGLFKRAENGILFLDELGEMPLDMQVTLLRTLECGEIHPVGADEPMQVQTRIVCATHRDLRTMVKDGKFRNDLRQRLKGLTIRVPPLRDRRSDILPLADYFVTKYNQRLGLNFKGLRKEAKDQLMTMDFRNGNVRELEHTIERAMVFEDDPDFISVKYLEQGDEDRDESAQEAGLPPKIKGDGTFEEQMSAYASILLKDAIEKSKGNKTKAMKSLGLSRTTFYSLLNRHGIN</sequence>
<protein>
    <submittedName>
        <fullName evidence="6">Sigma-54-dependent Fis family transcriptional regulator</fullName>
    </submittedName>
</protein>
<evidence type="ECO:0000313" key="6">
    <source>
        <dbReference type="EMBL" id="MBO1319055.1"/>
    </source>
</evidence>
<dbReference type="EMBL" id="JAFREP010000008">
    <property type="protein sequence ID" value="MBO1319055.1"/>
    <property type="molecule type" value="Genomic_DNA"/>
</dbReference>
<dbReference type="Gene3D" id="3.30.450.40">
    <property type="match status" value="1"/>
</dbReference>
<dbReference type="GO" id="GO:0043565">
    <property type="term" value="F:sequence-specific DNA binding"/>
    <property type="evidence" value="ECO:0007669"/>
    <property type="project" value="InterPro"/>
</dbReference>
<dbReference type="InterPro" id="IPR002078">
    <property type="entry name" value="Sigma_54_int"/>
</dbReference>
<dbReference type="InterPro" id="IPR027417">
    <property type="entry name" value="P-loop_NTPase"/>
</dbReference>
<evidence type="ECO:0000256" key="2">
    <source>
        <dbReference type="ARBA" id="ARBA00022840"/>
    </source>
</evidence>
<evidence type="ECO:0000256" key="1">
    <source>
        <dbReference type="ARBA" id="ARBA00022741"/>
    </source>
</evidence>
<organism evidence="6 7">
    <name type="scientific">Acanthopleuribacter pedis</name>
    <dbReference type="NCBI Taxonomy" id="442870"/>
    <lineage>
        <taxon>Bacteria</taxon>
        <taxon>Pseudomonadati</taxon>
        <taxon>Acidobacteriota</taxon>
        <taxon>Holophagae</taxon>
        <taxon>Acanthopleuribacterales</taxon>
        <taxon>Acanthopleuribacteraceae</taxon>
        <taxon>Acanthopleuribacter</taxon>
    </lineage>
</organism>
<feature type="domain" description="Sigma-54 factor interaction" evidence="5">
    <location>
        <begin position="177"/>
        <end position="406"/>
    </location>
</feature>
<name>A0A8J7QFN3_9BACT</name>
<dbReference type="PROSITE" id="PS50045">
    <property type="entry name" value="SIGMA54_INTERACT_4"/>
    <property type="match status" value="1"/>
</dbReference>
<accession>A0A8J7QFN3</accession>
<dbReference type="Pfam" id="PF02954">
    <property type="entry name" value="HTH_8"/>
    <property type="match status" value="1"/>
</dbReference>
<dbReference type="FunFam" id="3.40.50.300:FF:000006">
    <property type="entry name" value="DNA-binding transcriptional regulator NtrC"/>
    <property type="match status" value="1"/>
</dbReference>
<dbReference type="InterPro" id="IPR003593">
    <property type="entry name" value="AAA+_ATPase"/>
</dbReference>
<keyword evidence="2" id="KW-0067">ATP-binding</keyword>
<dbReference type="Gene3D" id="1.10.10.60">
    <property type="entry name" value="Homeodomain-like"/>
    <property type="match status" value="1"/>
</dbReference>
<dbReference type="Pfam" id="PF25601">
    <property type="entry name" value="AAA_lid_14"/>
    <property type="match status" value="1"/>
</dbReference>
<dbReference type="CDD" id="cd00009">
    <property type="entry name" value="AAA"/>
    <property type="match status" value="1"/>
</dbReference>
<dbReference type="SUPFAM" id="SSF55781">
    <property type="entry name" value="GAF domain-like"/>
    <property type="match status" value="1"/>
</dbReference>
<evidence type="ECO:0000313" key="7">
    <source>
        <dbReference type="Proteomes" id="UP000664417"/>
    </source>
</evidence>
<keyword evidence="7" id="KW-1185">Reference proteome</keyword>
<dbReference type="PROSITE" id="PS00676">
    <property type="entry name" value="SIGMA54_INTERACT_2"/>
    <property type="match status" value="1"/>
</dbReference>
<reference evidence="6" key="1">
    <citation type="submission" date="2021-03" db="EMBL/GenBank/DDBJ databases">
        <authorList>
            <person name="Wang G."/>
        </authorList>
    </citation>
    <scope>NUCLEOTIDE SEQUENCE</scope>
    <source>
        <strain evidence="6">KCTC 12899</strain>
    </source>
</reference>
<dbReference type="InterPro" id="IPR002197">
    <property type="entry name" value="HTH_Fis"/>
</dbReference>
<dbReference type="SUPFAM" id="SSF52540">
    <property type="entry name" value="P-loop containing nucleoside triphosphate hydrolases"/>
    <property type="match status" value="1"/>
</dbReference>
<dbReference type="InterPro" id="IPR025662">
    <property type="entry name" value="Sigma_54_int_dom_ATP-bd_1"/>
</dbReference>
<evidence type="ECO:0000256" key="4">
    <source>
        <dbReference type="ARBA" id="ARBA00023163"/>
    </source>
</evidence>
<dbReference type="GO" id="GO:0006355">
    <property type="term" value="P:regulation of DNA-templated transcription"/>
    <property type="evidence" value="ECO:0007669"/>
    <property type="project" value="InterPro"/>
</dbReference>
<dbReference type="Gene3D" id="3.40.50.300">
    <property type="entry name" value="P-loop containing nucleotide triphosphate hydrolases"/>
    <property type="match status" value="1"/>
</dbReference>
<dbReference type="PRINTS" id="PR01590">
    <property type="entry name" value="HTHFIS"/>
</dbReference>
<dbReference type="PANTHER" id="PTHR32071">
    <property type="entry name" value="TRANSCRIPTIONAL REGULATORY PROTEIN"/>
    <property type="match status" value="1"/>
</dbReference>
<dbReference type="PROSITE" id="PS00675">
    <property type="entry name" value="SIGMA54_INTERACT_1"/>
    <property type="match status" value="1"/>
</dbReference>
<dbReference type="GO" id="GO:0005524">
    <property type="term" value="F:ATP binding"/>
    <property type="evidence" value="ECO:0007669"/>
    <property type="project" value="UniProtKB-KW"/>
</dbReference>
<dbReference type="Gene3D" id="1.10.8.60">
    <property type="match status" value="1"/>
</dbReference>
<keyword evidence="1" id="KW-0547">Nucleotide-binding</keyword>
<evidence type="ECO:0000256" key="3">
    <source>
        <dbReference type="ARBA" id="ARBA00023015"/>
    </source>
</evidence>
<dbReference type="SMART" id="SM00382">
    <property type="entry name" value="AAA"/>
    <property type="match status" value="1"/>
</dbReference>
<dbReference type="Pfam" id="PF00158">
    <property type="entry name" value="Sigma54_activat"/>
    <property type="match status" value="1"/>
</dbReference>
<proteinExistence type="predicted"/>
<dbReference type="InterPro" id="IPR025943">
    <property type="entry name" value="Sigma_54_int_dom_ATP-bd_2"/>
</dbReference>
<dbReference type="SUPFAM" id="SSF46689">
    <property type="entry name" value="Homeodomain-like"/>
    <property type="match status" value="1"/>
</dbReference>
<keyword evidence="4" id="KW-0804">Transcription</keyword>
<dbReference type="InterPro" id="IPR058031">
    <property type="entry name" value="AAA_lid_NorR"/>
</dbReference>
<evidence type="ECO:0000259" key="5">
    <source>
        <dbReference type="PROSITE" id="PS50045"/>
    </source>
</evidence>
<comment type="caution">
    <text evidence="6">The sequence shown here is derived from an EMBL/GenBank/DDBJ whole genome shotgun (WGS) entry which is preliminary data.</text>
</comment>
<dbReference type="AlphaFoldDB" id="A0A8J7QFN3"/>
<dbReference type="RefSeq" id="WP_207858875.1">
    <property type="nucleotide sequence ID" value="NZ_JAFREP010000008.1"/>
</dbReference>
<dbReference type="Proteomes" id="UP000664417">
    <property type="component" value="Unassembled WGS sequence"/>
</dbReference>
<dbReference type="InterPro" id="IPR009057">
    <property type="entry name" value="Homeodomain-like_sf"/>
</dbReference>
<keyword evidence="3" id="KW-0805">Transcription regulation</keyword>
<gene>
    <name evidence="6" type="ORF">J3U88_11350</name>
</gene>